<dbReference type="GO" id="GO:0016740">
    <property type="term" value="F:transferase activity"/>
    <property type="evidence" value="ECO:0007669"/>
    <property type="project" value="UniProtKB-KW"/>
</dbReference>
<organism evidence="2 3">
    <name type="scientific">Sulfitobacter alexandrii</name>
    <dbReference type="NCBI Taxonomy" id="1917485"/>
    <lineage>
        <taxon>Bacteria</taxon>
        <taxon>Pseudomonadati</taxon>
        <taxon>Pseudomonadota</taxon>
        <taxon>Alphaproteobacteria</taxon>
        <taxon>Rhodobacterales</taxon>
        <taxon>Roseobacteraceae</taxon>
        <taxon>Sulfitobacter</taxon>
    </lineage>
</organism>
<dbReference type="SUPFAM" id="SSF52833">
    <property type="entry name" value="Thioredoxin-like"/>
    <property type="match status" value="1"/>
</dbReference>
<evidence type="ECO:0000259" key="1">
    <source>
        <dbReference type="PROSITE" id="PS50404"/>
    </source>
</evidence>
<dbReference type="OrthoDB" id="5740960at2"/>
<dbReference type="InterPro" id="IPR004046">
    <property type="entry name" value="GST_C"/>
</dbReference>
<dbReference type="SUPFAM" id="SSF47616">
    <property type="entry name" value="GST C-terminal domain-like"/>
    <property type="match status" value="1"/>
</dbReference>
<reference evidence="2 3" key="1">
    <citation type="submission" date="2016-11" db="EMBL/GenBank/DDBJ databases">
        <title>Complete genome sequence of Sulfitobacter sp. AM1-D1, a toxic bacteria associated with marine dinoflagellate Alexandrium minutum in East China Sea.</title>
        <authorList>
            <person name="Yang Q."/>
            <person name="Zhang X."/>
            <person name="Tian X."/>
        </authorList>
    </citation>
    <scope>NUCLEOTIDE SEQUENCE [LARGE SCALE GENOMIC DNA]</scope>
    <source>
        <strain evidence="2 3">AM1-D1</strain>
    </source>
</reference>
<feature type="domain" description="GST N-terminal" evidence="1">
    <location>
        <begin position="1"/>
        <end position="83"/>
    </location>
</feature>
<dbReference type="InterPro" id="IPR004045">
    <property type="entry name" value="Glutathione_S-Trfase_N"/>
</dbReference>
<dbReference type="PROSITE" id="PS50404">
    <property type="entry name" value="GST_NTER"/>
    <property type="match status" value="1"/>
</dbReference>
<dbReference type="PANTHER" id="PTHR44051:SF21">
    <property type="entry name" value="GLUTATHIONE S-TRANSFERASE FAMILY PROTEIN"/>
    <property type="match status" value="1"/>
</dbReference>
<dbReference type="PANTHER" id="PTHR44051">
    <property type="entry name" value="GLUTATHIONE S-TRANSFERASE-RELATED"/>
    <property type="match status" value="1"/>
</dbReference>
<keyword evidence="3" id="KW-1185">Reference proteome</keyword>
<accession>A0A1J0WKS1</accession>
<dbReference type="AlphaFoldDB" id="A0A1J0WKS1"/>
<dbReference type="InterPro" id="IPR036249">
    <property type="entry name" value="Thioredoxin-like_sf"/>
</dbReference>
<dbReference type="Proteomes" id="UP000181897">
    <property type="component" value="Chromosome"/>
</dbReference>
<dbReference type="STRING" id="1917485.BOO69_17100"/>
<evidence type="ECO:0000313" key="2">
    <source>
        <dbReference type="EMBL" id="APE44932.1"/>
    </source>
</evidence>
<dbReference type="Gene3D" id="1.20.1050.10">
    <property type="match status" value="1"/>
</dbReference>
<dbReference type="Gene3D" id="3.40.30.10">
    <property type="entry name" value="Glutaredoxin"/>
    <property type="match status" value="1"/>
</dbReference>
<name>A0A1J0WKS1_9RHOB</name>
<dbReference type="KEGG" id="suam:BOO69_17100"/>
<proteinExistence type="predicted"/>
<dbReference type="CDD" id="cd03046">
    <property type="entry name" value="GST_N_GTT1_like"/>
    <property type="match status" value="1"/>
</dbReference>
<dbReference type="RefSeq" id="WP_071973278.1">
    <property type="nucleotide sequence ID" value="NZ_CP018076.1"/>
</dbReference>
<protein>
    <submittedName>
        <fullName evidence="2">Glutathione S-transferase</fullName>
    </submittedName>
</protein>
<dbReference type="CDD" id="cd03207">
    <property type="entry name" value="GST_C_8"/>
    <property type="match status" value="1"/>
</dbReference>
<dbReference type="InterPro" id="IPR036282">
    <property type="entry name" value="Glutathione-S-Trfase_C_sf"/>
</dbReference>
<keyword evidence="2" id="KW-0808">Transferase</keyword>
<evidence type="ECO:0000313" key="3">
    <source>
        <dbReference type="Proteomes" id="UP000181897"/>
    </source>
</evidence>
<dbReference type="Pfam" id="PF00043">
    <property type="entry name" value="GST_C"/>
    <property type="match status" value="1"/>
</dbReference>
<dbReference type="Pfam" id="PF13417">
    <property type="entry name" value="GST_N_3"/>
    <property type="match status" value="1"/>
</dbReference>
<sequence>MLTFYHGPHTRSSRIVRLLIEMDILEQVDVRVVGLVRRGGEGAPDPANPHPEGKVPLLVHDGEMIRESNAIILYLTDLFDSPLGVPVGDPLRGPYLSWLAYYGNVMEPVLFCSFAGIDHPAMQATFRGLDEMYARLAEALTDRPYLLGDRFSAADLLLVSAFTFAPQLVPDIPAIRNWVDRCGDRPSTAKLEHFESRLTGNSAAE</sequence>
<gene>
    <name evidence="2" type="ORF">BOO69_17100</name>
</gene>
<dbReference type="EMBL" id="CP018076">
    <property type="protein sequence ID" value="APE44932.1"/>
    <property type="molecule type" value="Genomic_DNA"/>
</dbReference>